<dbReference type="Pfam" id="PF01032">
    <property type="entry name" value="FecCD"/>
    <property type="match status" value="1"/>
</dbReference>
<feature type="transmembrane region" description="Helical" evidence="9">
    <location>
        <begin position="82"/>
        <end position="102"/>
    </location>
</feature>
<feature type="transmembrane region" description="Helical" evidence="9">
    <location>
        <begin position="381"/>
        <end position="398"/>
    </location>
</feature>
<dbReference type="Gene3D" id="1.10.3470.10">
    <property type="entry name" value="ABC transporter involved in vitamin B12 uptake, BtuC"/>
    <property type="match status" value="1"/>
</dbReference>
<dbReference type="InterPro" id="IPR037294">
    <property type="entry name" value="ABC_BtuC-like"/>
</dbReference>
<keyword evidence="7 9" id="KW-0472">Membrane</keyword>
<keyword evidence="11" id="KW-1185">Reference proteome</keyword>
<evidence type="ECO:0000313" key="10">
    <source>
        <dbReference type="EMBL" id="SNS75128.1"/>
    </source>
</evidence>
<feature type="transmembrane region" description="Helical" evidence="9">
    <location>
        <begin position="194"/>
        <end position="212"/>
    </location>
</feature>
<evidence type="ECO:0000256" key="1">
    <source>
        <dbReference type="ARBA" id="ARBA00004651"/>
    </source>
</evidence>
<name>A0A239H266_9ACTN</name>
<dbReference type="EMBL" id="FZOD01000015">
    <property type="protein sequence ID" value="SNS75128.1"/>
    <property type="molecule type" value="Genomic_DNA"/>
</dbReference>
<feature type="transmembrane region" description="Helical" evidence="9">
    <location>
        <begin position="167"/>
        <end position="187"/>
    </location>
</feature>
<dbReference type="RefSeq" id="WP_245878378.1">
    <property type="nucleotide sequence ID" value="NZ_FZOD01000015.1"/>
</dbReference>
<accession>A0A239H266</accession>
<organism evidence="10 11">
    <name type="scientific">Streptosporangium subroseum</name>
    <dbReference type="NCBI Taxonomy" id="106412"/>
    <lineage>
        <taxon>Bacteria</taxon>
        <taxon>Bacillati</taxon>
        <taxon>Actinomycetota</taxon>
        <taxon>Actinomycetes</taxon>
        <taxon>Streptosporangiales</taxon>
        <taxon>Streptosporangiaceae</taxon>
        <taxon>Streptosporangium</taxon>
    </lineage>
</organism>
<dbReference type="CDD" id="cd06550">
    <property type="entry name" value="TM_ABC_iron-siderophores_like"/>
    <property type="match status" value="1"/>
</dbReference>
<keyword evidence="3" id="KW-0813">Transport</keyword>
<evidence type="ECO:0000256" key="5">
    <source>
        <dbReference type="ARBA" id="ARBA00022692"/>
    </source>
</evidence>
<feature type="transmembrane region" description="Helical" evidence="9">
    <location>
        <begin position="218"/>
        <end position="240"/>
    </location>
</feature>
<feature type="transmembrane region" description="Helical" evidence="9">
    <location>
        <begin position="267"/>
        <end position="288"/>
    </location>
</feature>
<dbReference type="GO" id="GO:0033214">
    <property type="term" value="P:siderophore-iron import into cell"/>
    <property type="evidence" value="ECO:0007669"/>
    <property type="project" value="TreeGrafter"/>
</dbReference>
<comment type="subcellular location">
    <subcellularLocation>
        <location evidence="1">Cell membrane</location>
        <topology evidence="1">Multi-pass membrane protein</topology>
    </subcellularLocation>
</comment>
<dbReference type="AlphaFoldDB" id="A0A239H266"/>
<reference evidence="10 11" key="1">
    <citation type="submission" date="2017-06" db="EMBL/GenBank/DDBJ databases">
        <authorList>
            <person name="Kim H.J."/>
            <person name="Triplett B.A."/>
        </authorList>
    </citation>
    <scope>NUCLEOTIDE SEQUENCE [LARGE SCALE GENOMIC DNA]</scope>
    <source>
        <strain evidence="10 11">CGMCC 4.2132</strain>
    </source>
</reference>
<dbReference type="PANTHER" id="PTHR30472">
    <property type="entry name" value="FERRIC ENTEROBACTIN TRANSPORT SYSTEM PERMEASE PROTEIN"/>
    <property type="match status" value="1"/>
</dbReference>
<evidence type="ECO:0000256" key="2">
    <source>
        <dbReference type="ARBA" id="ARBA00007935"/>
    </source>
</evidence>
<keyword evidence="5 9" id="KW-0812">Transmembrane</keyword>
<dbReference type="Proteomes" id="UP000198282">
    <property type="component" value="Unassembled WGS sequence"/>
</dbReference>
<feature type="region of interest" description="Disordered" evidence="8">
    <location>
        <begin position="1"/>
        <end position="43"/>
    </location>
</feature>
<protein>
    <submittedName>
        <fullName evidence="10">Iron complex transport system permease protein</fullName>
    </submittedName>
</protein>
<keyword evidence="4" id="KW-1003">Cell membrane</keyword>
<evidence type="ECO:0000256" key="8">
    <source>
        <dbReference type="SAM" id="MobiDB-lite"/>
    </source>
</evidence>
<feature type="transmembrane region" description="Helical" evidence="9">
    <location>
        <begin position="136"/>
        <end position="155"/>
    </location>
</feature>
<dbReference type="InterPro" id="IPR000522">
    <property type="entry name" value="ABC_transptr_permease_BtuC"/>
</dbReference>
<feature type="transmembrane region" description="Helical" evidence="9">
    <location>
        <begin position="308"/>
        <end position="337"/>
    </location>
</feature>
<dbReference type="SUPFAM" id="SSF81345">
    <property type="entry name" value="ABC transporter involved in vitamin B12 uptake, BtuC"/>
    <property type="match status" value="1"/>
</dbReference>
<evidence type="ECO:0000256" key="9">
    <source>
        <dbReference type="SAM" id="Phobius"/>
    </source>
</evidence>
<evidence type="ECO:0000256" key="7">
    <source>
        <dbReference type="ARBA" id="ARBA00023136"/>
    </source>
</evidence>
<feature type="compositionally biased region" description="Basic and acidic residues" evidence="8">
    <location>
        <begin position="1"/>
        <end position="14"/>
    </location>
</feature>
<sequence length="407" mass="41617">MVRRSPDTRPDTPSDAHLGAPADIRPDGPADARPDAPAEGRSRGFLNLGKARLRSGGTAPAPSHRTFRLAAPPVSGILRPRLIAVCAALAVATFLILCWGVSTGDYPIGLTAVMKALVGSGDPGTLLVVRELRLPRAVVGLLVGVAFGISGALFQTMTRNPLASPDMIGITEGAGTAVVAGIVFGWSGGLGTQTFGLIGALATALLVYVLAWKRGTTGYRIVLVGIGVSWICTSATDYLVARGGQFQAQAALGWLVGNLNGRTWDQVVPLTVVMVVLVPAALMLSRLMRTLQLGDDVAAGLGTPVQPVRLALLLTGVGLIAFGTAAAGPIAFVALAAPQIAQRLARTAWPPPIASGLAGAMVVLASDLIARTMISGTELPVGIVTGVLGAPILLWLLIRANRAGSGG</sequence>
<gene>
    <name evidence="10" type="ORF">SAMN05216276_101548</name>
</gene>
<dbReference type="GO" id="GO:0022857">
    <property type="term" value="F:transmembrane transporter activity"/>
    <property type="evidence" value="ECO:0007669"/>
    <property type="project" value="InterPro"/>
</dbReference>
<dbReference type="PANTHER" id="PTHR30472:SF24">
    <property type="entry name" value="FERRIC ENTEROBACTIN TRANSPORT SYSTEM PERMEASE PROTEIN FEPG"/>
    <property type="match status" value="1"/>
</dbReference>
<keyword evidence="6 9" id="KW-1133">Transmembrane helix</keyword>
<feature type="compositionally biased region" description="Basic and acidic residues" evidence="8">
    <location>
        <begin position="24"/>
        <end position="42"/>
    </location>
</feature>
<evidence type="ECO:0000313" key="11">
    <source>
        <dbReference type="Proteomes" id="UP000198282"/>
    </source>
</evidence>
<feature type="transmembrane region" description="Helical" evidence="9">
    <location>
        <begin position="349"/>
        <end position="369"/>
    </location>
</feature>
<comment type="similarity">
    <text evidence="2">Belongs to the binding-protein-dependent transport system permease family. FecCD subfamily.</text>
</comment>
<proteinExistence type="inferred from homology"/>
<evidence type="ECO:0000256" key="3">
    <source>
        <dbReference type="ARBA" id="ARBA00022448"/>
    </source>
</evidence>
<dbReference type="GO" id="GO:0005886">
    <property type="term" value="C:plasma membrane"/>
    <property type="evidence" value="ECO:0007669"/>
    <property type="project" value="UniProtKB-SubCell"/>
</dbReference>
<evidence type="ECO:0000256" key="4">
    <source>
        <dbReference type="ARBA" id="ARBA00022475"/>
    </source>
</evidence>
<evidence type="ECO:0000256" key="6">
    <source>
        <dbReference type="ARBA" id="ARBA00022989"/>
    </source>
</evidence>